<dbReference type="PANTHER" id="PTHR11040:SF44">
    <property type="entry name" value="PROTEIN ZNTC-RELATED"/>
    <property type="match status" value="1"/>
</dbReference>
<accession>A0A9P7K9U6</accession>
<evidence type="ECO:0000256" key="4">
    <source>
        <dbReference type="ARBA" id="ARBA00023136"/>
    </source>
</evidence>
<dbReference type="Proteomes" id="UP000775547">
    <property type="component" value="Unassembled WGS sequence"/>
</dbReference>
<evidence type="ECO:0000256" key="3">
    <source>
        <dbReference type="ARBA" id="ARBA00022989"/>
    </source>
</evidence>
<evidence type="ECO:0008006" key="9">
    <source>
        <dbReference type="Google" id="ProtNLM"/>
    </source>
</evidence>
<feature type="region of interest" description="Disordered" evidence="5">
    <location>
        <begin position="125"/>
        <end position="183"/>
    </location>
</feature>
<feature type="transmembrane region" description="Helical" evidence="6">
    <location>
        <begin position="276"/>
        <end position="299"/>
    </location>
</feature>
<name>A0A9P7K9U6_9AGAR</name>
<reference evidence="7" key="1">
    <citation type="submission" date="2020-07" db="EMBL/GenBank/DDBJ databases">
        <authorList>
            <person name="Nieuwenhuis M."/>
            <person name="Van De Peppel L.J.J."/>
        </authorList>
    </citation>
    <scope>NUCLEOTIDE SEQUENCE</scope>
    <source>
        <strain evidence="7">AP01</strain>
        <tissue evidence="7">Mycelium</tissue>
    </source>
</reference>
<evidence type="ECO:0000313" key="8">
    <source>
        <dbReference type="Proteomes" id="UP000775547"/>
    </source>
</evidence>
<comment type="caution">
    <text evidence="7">The sequence shown here is derived from an EMBL/GenBank/DDBJ whole genome shotgun (WGS) entry which is preliminary data.</text>
</comment>
<protein>
    <recommendedName>
        <fullName evidence="9">Zinc/iron permease</fullName>
    </recommendedName>
</protein>
<gene>
    <name evidence="7" type="ORF">DXG03_009572</name>
</gene>
<feature type="transmembrane region" description="Helical" evidence="6">
    <location>
        <begin position="505"/>
        <end position="523"/>
    </location>
</feature>
<feature type="transmembrane region" description="Helical" evidence="6">
    <location>
        <begin position="425"/>
        <end position="443"/>
    </location>
</feature>
<dbReference type="GO" id="GO:0005385">
    <property type="term" value="F:zinc ion transmembrane transporter activity"/>
    <property type="evidence" value="ECO:0007669"/>
    <property type="project" value="TreeGrafter"/>
</dbReference>
<dbReference type="AlphaFoldDB" id="A0A9P7K9U6"/>
<keyword evidence="3 6" id="KW-1133">Transmembrane helix</keyword>
<keyword evidence="8" id="KW-1185">Reference proteome</keyword>
<evidence type="ECO:0000256" key="5">
    <source>
        <dbReference type="SAM" id="MobiDB-lite"/>
    </source>
</evidence>
<organism evidence="7 8">
    <name type="scientific">Asterophora parasitica</name>
    <dbReference type="NCBI Taxonomy" id="117018"/>
    <lineage>
        <taxon>Eukaryota</taxon>
        <taxon>Fungi</taxon>
        <taxon>Dikarya</taxon>
        <taxon>Basidiomycota</taxon>
        <taxon>Agaricomycotina</taxon>
        <taxon>Agaricomycetes</taxon>
        <taxon>Agaricomycetidae</taxon>
        <taxon>Agaricales</taxon>
        <taxon>Tricholomatineae</taxon>
        <taxon>Lyophyllaceae</taxon>
        <taxon>Asterophora</taxon>
    </lineage>
</organism>
<dbReference type="GO" id="GO:0005886">
    <property type="term" value="C:plasma membrane"/>
    <property type="evidence" value="ECO:0007669"/>
    <property type="project" value="TreeGrafter"/>
</dbReference>
<evidence type="ECO:0000256" key="6">
    <source>
        <dbReference type="SAM" id="Phobius"/>
    </source>
</evidence>
<proteinExistence type="predicted"/>
<reference evidence="7" key="2">
    <citation type="submission" date="2021-10" db="EMBL/GenBank/DDBJ databases">
        <title>Phylogenomics reveals ancestral predisposition of the termite-cultivated fungus Termitomyces towards a domesticated lifestyle.</title>
        <authorList>
            <person name="Auxier B."/>
            <person name="Grum-Grzhimaylo A."/>
            <person name="Cardenas M.E."/>
            <person name="Lodge J.D."/>
            <person name="Laessoe T."/>
            <person name="Pedersen O."/>
            <person name="Smith M.E."/>
            <person name="Kuyper T.W."/>
            <person name="Franco-Molano E.A."/>
            <person name="Baroni T.J."/>
            <person name="Aanen D.K."/>
        </authorList>
    </citation>
    <scope>NUCLEOTIDE SEQUENCE</scope>
    <source>
        <strain evidence="7">AP01</strain>
        <tissue evidence="7">Mycelium</tissue>
    </source>
</reference>
<feature type="compositionally biased region" description="Low complexity" evidence="5">
    <location>
        <begin position="343"/>
        <end position="357"/>
    </location>
</feature>
<keyword evidence="2 6" id="KW-0812">Transmembrane</keyword>
<comment type="subcellular location">
    <subcellularLocation>
        <location evidence="1">Membrane</location>
        <topology evidence="1">Multi-pass membrane protein</topology>
    </subcellularLocation>
</comment>
<evidence type="ECO:0000256" key="2">
    <source>
        <dbReference type="ARBA" id="ARBA00022692"/>
    </source>
</evidence>
<feature type="compositionally biased region" description="Low complexity" evidence="5">
    <location>
        <begin position="156"/>
        <end position="181"/>
    </location>
</feature>
<dbReference type="Pfam" id="PF02535">
    <property type="entry name" value="Zip"/>
    <property type="match status" value="2"/>
</dbReference>
<dbReference type="OrthoDB" id="448280at2759"/>
<feature type="region of interest" description="Disordered" evidence="5">
    <location>
        <begin position="334"/>
        <end position="359"/>
    </location>
</feature>
<feature type="transmembrane region" description="Helical" evidence="6">
    <location>
        <begin position="94"/>
        <end position="113"/>
    </location>
</feature>
<feature type="transmembrane region" description="Helical" evidence="6">
    <location>
        <begin position="22"/>
        <end position="39"/>
    </location>
</feature>
<keyword evidence="4 6" id="KW-0472">Membrane</keyword>
<dbReference type="PANTHER" id="PTHR11040">
    <property type="entry name" value="ZINC/IRON TRANSPORTER"/>
    <property type="match status" value="1"/>
</dbReference>
<dbReference type="InterPro" id="IPR003689">
    <property type="entry name" value="ZIP"/>
</dbReference>
<feature type="transmembrane region" description="Helical" evidence="6">
    <location>
        <begin position="380"/>
        <end position="404"/>
    </location>
</feature>
<feature type="transmembrane region" description="Helical" evidence="6">
    <location>
        <begin position="51"/>
        <end position="74"/>
    </location>
</feature>
<sequence length="525" mass="56282">MPAINALAGLSDSKNISLDLEQPRIAVMLAILFISLFGVSKQLPFLQIPHLVFFIGKHFGTGVILSTAFCHLLPDAFDSLQRPDVNEKYHGIGRWTGLIILGSLLSIFLVEYASTAYVDHLHAEPSVPPSPHASTRLSSPALGKAPPSPPQQKDATAASHQSSSASPLPSTTETTPLLVSTGPTPKRTKSLCNFDHHPLHNRSHEDALLALLLHSPPRLIWGRDVPCVSHMGMGRVALAQVDDCADVACTLDLDADEEVVGVVEDVKPKTGRRRQVVGILILQLGIMIHSLVIGLTLAITTGTDFTSLVTAIVFHQLFEGLSLGIRIAGLPSVPHPADRDHPTSSSSTTASSSIHSTSHVHRHEHPSRWTWLTHWLSPTLSVLFAITTPLGILLGTFLFAPSSFSSPRPGSFSPPRQDNDHTSRMYLTQGLMSGISAGMLIYASTVEMLAGDFVFGDVGGDHGHVHERATDVDGHGHSHVHTHFHDGQVVHDEHKPGLTPGWRKVLAVASLLAGVAAMALVGLGE</sequence>
<evidence type="ECO:0000256" key="1">
    <source>
        <dbReference type="ARBA" id="ARBA00004141"/>
    </source>
</evidence>
<evidence type="ECO:0000313" key="7">
    <source>
        <dbReference type="EMBL" id="KAG5643841.1"/>
    </source>
</evidence>
<dbReference type="EMBL" id="JABCKV010000093">
    <property type="protein sequence ID" value="KAG5643841.1"/>
    <property type="molecule type" value="Genomic_DNA"/>
</dbReference>